<dbReference type="SMART" id="SM00248">
    <property type="entry name" value="ANK"/>
    <property type="match status" value="1"/>
</dbReference>
<dbReference type="InterPro" id="IPR036770">
    <property type="entry name" value="Ankyrin_rpt-contain_sf"/>
</dbReference>
<dbReference type="Proteomes" id="UP000683360">
    <property type="component" value="Unassembled WGS sequence"/>
</dbReference>
<name>A0A8S3V458_MYTED</name>
<dbReference type="EMBL" id="CAJPWZ010003135">
    <property type="protein sequence ID" value="CAG2252953.1"/>
    <property type="molecule type" value="Genomic_DNA"/>
</dbReference>
<dbReference type="Pfam" id="PF00023">
    <property type="entry name" value="Ank"/>
    <property type="match status" value="1"/>
</dbReference>
<sequence>MDKSQQVTLANTKDTVFPKEHHGSGSTSLIVACCNGYADIVQWMLQNDVDVDQCRDDASTGLCMDPNVDLLDRNGFSPLRQARTYQIVSSLFKGTHQIGSALVDLSICYKCPLYLMYLYVKGTYQIVSSLFKGTHQIGSALVDLSICYKCPLYLMYLYVKRNISDSVIFVQRNTSDRVSFG</sequence>
<dbReference type="Gene3D" id="1.25.40.20">
    <property type="entry name" value="Ankyrin repeat-containing domain"/>
    <property type="match status" value="1"/>
</dbReference>
<organism evidence="1 2">
    <name type="scientific">Mytilus edulis</name>
    <name type="common">Blue mussel</name>
    <dbReference type="NCBI Taxonomy" id="6550"/>
    <lineage>
        <taxon>Eukaryota</taxon>
        <taxon>Metazoa</taxon>
        <taxon>Spiralia</taxon>
        <taxon>Lophotrochozoa</taxon>
        <taxon>Mollusca</taxon>
        <taxon>Bivalvia</taxon>
        <taxon>Autobranchia</taxon>
        <taxon>Pteriomorphia</taxon>
        <taxon>Mytilida</taxon>
        <taxon>Mytiloidea</taxon>
        <taxon>Mytilidae</taxon>
        <taxon>Mytilinae</taxon>
        <taxon>Mytilus</taxon>
    </lineage>
</organism>
<evidence type="ECO:0000313" key="2">
    <source>
        <dbReference type="Proteomes" id="UP000683360"/>
    </source>
</evidence>
<keyword evidence="2" id="KW-1185">Reference proteome</keyword>
<gene>
    <name evidence="1" type="ORF">MEDL_64493</name>
</gene>
<dbReference type="PROSITE" id="PS51257">
    <property type="entry name" value="PROKAR_LIPOPROTEIN"/>
    <property type="match status" value="1"/>
</dbReference>
<evidence type="ECO:0000313" key="1">
    <source>
        <dbReference type="EMBL" id="CAG2252953.1"/>
    </source>
</evidence>
<protein>
    <submittedName>
        <fullName evidence="1">Uncharacterized protein</fullName>
    </submittedName>
</protein>
<reference evidence="1" key="1">
    <citation type="submission" date="2021-03" db="EMBL/GenBank/DDBJ databases">
        <authorList>
            <person name="Bekaert M."/>
        </authorList>
    </citation>
    <scope>NUCLEOTIDE SEQUENCE</scope>
</reference>
<dbReference type="SUPFAM" id="SSF48403">
    <property type="entry name" value="Ankyrin repeat"/>
    <property type="match status" value="1"/>
</dbReference>
<proteinExistence type="predicted"/>
<accession>A0A8S3V458</accession>
<comment type="caution">
    <text evidence="1">The sequence shown here is derived from an EMBL/GenBank/DDBJ whole genome shotgun (WGS) entry which is preliminary data.</text>
</comment>
<dbReference type="InterPro" id="IPR002110">
    <property type="entry name" value="Ankyrin_rpt"/>
</dbReference>
<dbReference type="AlphaFoldDB" id="A0A8S3V458"/>